<dbReference type="EMBL" id="JELY01000864">
    <property type="protein sequence ID" value="KYF57772.1"/>
    <property type="molecule type" value="Genomic_DNA"/>
</dbReference>
<evidence type="ECO:0000313" key="2">
    <source>
        <dbReference type="EMBL" id="KYF57772.1"/>
    </source>
</evidence>
<comment type="caution">
    <text evidence="2">The sequence shown here is derived from an EMBL/GenBank/DDBJ whole genome shotgun (WGS) entry which is preliminary data.</text>
</comment>
<protein>
    <submittedName>
        <fullName evidence="2">Uncharacterized protein</fullName>
    </submittedName>
</protein>
<sequence>MLRLGLDLYDPETAEIFVEGVRAADESIAEDARRERSEGRSQPPPASRRNPRLRRRDPR</sequence>
<gene>
    <name evidence="2" type="ORF">BE08_20460</name>
</gene>
<reference evidence="2 3" key="1">
    <citation type="submission" date="2014-02" db="EMBL/GenBank/DDBJ databases">
        <title>The small core and large imbalanced accessory genome model reveals a collaborative survival strategy of Sorangium cellulosum strains in nature.</title>
        <authorList>
            <person name="Han K."/>
            <person name="Peng R."/>
            <person name="Blom J."/>
            <person name="Li Y.-Z."/>
        </authorList>
    </citation>
    <scope>NUCLEOTIDE SEQUENCE [LARGE SCALE GENOMIC DNA]</scope>
    <source>
        <strain evidence="2 3">So0157-25</strain>
    </source>
</reference>
<dbReference type="AlphaFoldDB" id="A0A150PQ37"/>
<feature type="compositionally biased region" description="Basic and acidic residues" evidence="1">
    <location>
        <begin position="22"/>
        <end position="39"/>
    </location>
</feature>
<feature type="region of interest" description="Disordered" evidence="1">
    <location>
        <begin position="22"/>
        <end position="59"/>
    </location>
</feature>
<name>A0A150PQ37_SORCE</name>
<proteinExistence type="predicted"/>
<accession>A0A150PQ37</accession>
<dbReference type="Proteomes" id="UP000075420">
    <property type="component" value="Unassembled WGS sequence"/>
</dbReference>
<feature type="compositionally biased region" description="Basic residues" evidence="1">
    <location>
        <begin position="49"/>
        <end position="59"/>
    </location>
</feature>
<evidence type="ECO:0000256" key="1">
    <source>
        <dbReference type="SAM" id="MobiDB-lite"/>
    </source>
</evidence>
<evidence type="ECO:0000313" key="3">
    <source>
        <dbReference type="Proteomes" id="UP000075420"/>
    </source>
</evidence>
<organism evidence="2 3">
    <name type="scientific">Sorangium cellulosum</name>
    <name type="common">Polyangium cellulosum</name>
    <dbReference type="NCBI Taxonomy" id="56"/>
    <lineage>
        <taxon>Bacteria</taxon>
        <taxon>Pseudomonadati</taxon>
        <taxon>Myxococcota</taxon>
        <taxon>Polyangia</taxon>
        <taxon>Polyangiales</taxon>
        <taxon>Polyangiaceae</taxon>
        <taxon>Sorangium</taxon>
    </lineage>
</organism>